<evidence type="ECO:0000313" key="2">
    <source>
        <dbReference type="EMBL" id="CDJ65998.1"/>
    </source>
</evidence>
<organism evidence="2 3">
    <name type="scientific">Eimeria necatrix</name>
    <dbReference type="NCBI Taxonomy" id="51315"/>
    <lineage>
        <taxon>Eukaryota</taxon>
        <taxon>Sar</taxon>
        <taxon>Alveolata</taxon>
        <taxon>Apicomplexa</taxon>
        <taxon>Conoidasida</taxon>
        <taxon>Coccidia</taxon>
        <taxon>Eucoccidiorida</taxon>
        <taxon>Eimeriorina</taxon>
        <taxon>Eimeriidae</taxon>
        <taxon>Eimeria</taxon>
    </lineage>
</organism>
<dbReference type="OrthoDB" id="10492934at2759"/>
<feature type="region of interest" description="Disordered" evidence="1">
    <location>
        <begin position="1"/>
        <end position="35"/>
    </location>
</feature>
<dbReference type="VEuPathDB" id="ToxoDB:ENH_00015600"/>
<proteinExistence type="predicted"/>
<name>U6MSB9_9EIME</name>
<dbReference type="AlphaFoldDB" id="U6MSB9"/>
<feature type="compositionally biased region" description="Basic residues" evidence="1">
    <location>
        <begin position="101"/>
        <end position="117"/>
    </location>
</feature>
<dbReference type="Proteomes" id="UP000030754">
    <property type="component" value="Unassembled WGS sequence"/>
</dbReference>
<keyword evidence="3" id="KW-1185">Reference proteome</keyword>
<evidence type="ECO:0000256" key="1">
    <source>
        <dbReference type="SAM" id="MobiDB-lite"/>
    </source>
</evidence>
<evidence type="ECO:0000313" key="3">
    <source>
        <dbReference type="Proteomes" id="UP000030754"/>
    </source>
</evidence>
<dbReference type="GeneID" id="25471740"/>
<gene>
    <name evidence="2" type="ORF">ENH_00015600</name>
</gene>
<dbReference type="RefSeq" id="XP_013434465.1">
    <property type="nucleotide sequence ID" value="XM_013579011.1"/>
</dbReference>
<reference evidence="2" key="2">
    <citation type="submission" date="2013-10" db="EMBL/GenBank/DDBJ databases">
        <authorList>
            <person name="Aslett M."/>
        </authorList>
    </citation>
    <scope>NUCLEOTIDE SEQUENCE [LARGE SCALE GENOMIC DNA]</scope>
    <source>
        <strain evidence="2">Houghton</strain>
    </source>
</reference>
<dbReference type="EMBL" id="HG723367">
    <property type="protein sequence ID" value="CDJ65998.1"/>
    <property type="molecule type" value="Genomic_DNA"/>
</dbReference>
<reference evidence="2" key="1">
    <citation type="submission" date="2013-10" db="EMBL/GenBank/DDBJ databases">
        <title>Genomic analysis of the causative agents of coccidiosis in chickens.</title>
        <authorList>
            <person name="Reid A.J."/>
            <person name="Blake D."/>
            <person name="Billington K."/>
            <person name="Browne H."/>
            <person name="Dunn M."/>
            <person name="Hung S."/>
            <person name="Kawahara F."/>
            <person name="Miranda-Saavedra D."/>
            <person name="Mourier T."/>
            <person name="Nagra H."/>
            <person name="Otto T.D."/>
            <person name="Rawlings N."/>
            <person name="Sanchez A."/>
            <person name="Sanders M."/>
            <person name="Subramaniam C."/>
            <person name="Tay Y."/>
            <person name="Dear P."/>
            <person name="Doerig C."/>
            <person name="Gruber A."/>
            <person name="Parkinson J."/>
            <person name="Shirley M."/>
            <person name="Wan K.L."/>
            <person name="Berriman M."/>
            <person name="Tomley F."/>
            <person name="Pain A."/>
        </authorList>
    </citation>
    <scope>NUCLEOTIDE SEQUENCE [LARGE SCALE GENOMIC DNA]</scope>
    <source>
        <strain evidence="2">Houghton</strain>
    </source>
</reference>
<accession>U6MSB9</accession>
<protein>
    <submittedName>
        <fullName evidence="2">Uncharacterized protein</fullName>
    </submittedName>
</protein>
<sequence>MADQKVDKAKKHMKCGRSSCPQDRGRDELQRRGSSKGCSLVYIHCTGVNALHSPLCSSAGLRFLGLSKESTELPTRHKLLQKTLWAKRHCGNKIQVQIPQRKLHSDKKIDKRNKHSS</sequence>
<feature type="region of interest" description="Disordered" evidence="1">
    <location>
        <begin position="96"/>
        <end position="117"/>
    </location>
</feature>